<evidence type="ECO:0000256" key="2">
    <source>
        <dbReference type="ARBA" id="ARBA00023125"/>
    </source>
</evidence>
<dbReference type="Gene3D" id="1.10.10.60">
    <property type="entry name" value="Homeodomain-like"/>
    <property type="match status" value="1"/>
</dbReference>
<dbReference type="InterPro" id="IPR018062">
    <property type="entry name" value="HTH_AraC-typ_CS"/>
</dbReference>
<dbReference type="PANTHER" id="PTHR43130:SF3">
    <property type="entry name" value="HTH-TYPE TRANSCRIPTIONAL REGULATOR RV1931C"/>
    <property type="match status" value="1"/>
</dbReference>
<keyword evidence="1" id="KW-0805">Transcription regulation</keyword>
<dbReference type="GO" id="GO:0003700">
    <property type="term" value="F:DNA-binding transcription factor activity"/>
    <property type="evidence" value="ECO:0007669"/>
    <property type="project" value="InterPro"/>
</dbReference>
<dbReference type="Pfam" id="PF12833">
    <property type="entry name" value="HTH_18"/>
    <property type="match status" value="1"/>
</dbReference>
<dbReference type="RefSeq" id="WP_110699491.1">
    <property type="nucleotide sequence ID" value="NZ_CP151184.1"/>
</dbReference>
<reference evidence="5 6" key="1">
    <citation type="submission" date="2018-06" db="EMBL/GenBank/DDBJ databases">
        <title>Pseudomonas diversity within urban Lake Michigan freshwaters.</title>
        <authorList>
            <person name="Batrich M."/>
            <person name="Hatzopoulos T."/>
            <person name="Putonti C."/>
        </authorList>
    </citation>
    <scope>NUCLEOTIDE SEQUENCE [LARGE SCALE GENOMIC DNA]</scope>
    <source>
        <strain evidence="5 6">LBp-160603</strain>
    </source>
</reference>
<evidence type="ECO:0000313" key="6">
    <source>
        <dbReference type="Proteomes" id="UP000247620"/>
    </source>
</evidence>
<comment type="caution">
    <text evidence="5">The sequence shown here is derived from an EMBL/GenBank/DDBJ whole genome shotgun (WGS) entry which is preliminary data.</text>
</comment>
<sequence length="320" mass="34961">MHRVGYLLCEGFQVMALASQSVFEFANLLAGRPVYALGNFSVAGGPLRSSLGLVLDTQAVGSPSHADTWLVAGTLSPVDLPPAPESVALVRRLGGQARRTAGICTGAFILAQAGLLDGRRATTHWAFAREFREMFPRIQLEEDRIFIADGNLWTSAGMTACIDMALGMVEQDLGAEIARGVAHRLVMHQRRSGGQSQHSQLLAMAPRSDRIQAALEHVRGHLGQPLTVETLAEVAHLSPRQFSRVFSAETGESPAKAIERLRLEAARLLIEQSRHSLDVVARETGFRDRRHLREAFLRGFGIPPQAVRRDARRLDSEVPA</sequence>
<evidence type="ECO:0000259" key="4">
    <source>
        <dbReference type="PROSITE" id="PS01124"/>
    </source>
</evidence>
<evidence type="ECO:0000256" key="3">
    <source>
        <dbReference type="ARBA" id="ARBA00023163"/>
    </source>
</evidence>
<feature type="domain" description="HTH araC/xylS-type" evidence="4">
    <location>
        <begin position="212"/>
        <end position="310"/>
    </location>
</feature>
<dbReference type="InterPro" id="IPR052158">
    <property type="entry name" value="INH-QAR"/>
</dbReference>
<keyword evidence="2" id="KW-0238">DNA-binding</keyword>
<dbReference type="EMBL" id="QJRO01000004">
    <property type="protein sequence ID" value="PYB83475.1"/>
    <property type="molecule type" value="Genomic_DNA"/>
</dbReference>
<evidence type="ECO:0000256" key="1">
    <source>
        <dbReference type="ARBA" id="ARBA00023015"/>
    </source>
</evidence>
<dbReference type="Pfam" id="PF01965">
    <property type="entry name" value="DJ-1_PfpI"/>
    <property type="match status" value="1"/>
</dbReference>
<dbReference type="PANTHER" id="PTHR43130">
    <property type="entry name" value="ARAC-FAMILY TRANSCRIPTIONAL REGULATOR"/>
    <property type="match status" value="1"/>
</dbReference>
<dbReference type="SMART" id="SM00342">
    <property type="entry name" value="HTH_ARAC"/>
    <property type="match status" value="1"/>
</dbReference>
<evidence type="ECO:0000313" key="5">
    <source>
        <dbReference type="EMBL" id="PYB83475.1"/>
    </source>
</evidence>
<dbReference type="PROSITE" id="PS00041">
    <property type="entry name" value="HTH_ARAC_FAMILY_1"/>
    <property type="match status" value="1"/>
</dbReference>
<accession>A0A2V4I2R1</accession>
<dbReference type="AlphaFoldDB" id="A0A2V4I2R1"/>
<dbReference type="InterPro" id="IPR009057">
    <property type="entry name" value="Homeodomain-like_sf"/>
</dbReference>
<dbReference type="InterPro" id="IPR018060">
    <property type="entry name" value="HTH_AraC"/>
</dbReference>
<organism evidence="5 6">
    <name type="scientific">Pseudomonas soli</name>
    <dbReference type="NCBI Taxonomy" id="1306993"/>
    <lineage>
        <taxon>Bacteria</taxon>
        <taxon>Pseudomonadati</taxon>
        <taxon>Pseudomonadota</taxon>
        <taxon>Gammaproteobacteria</taxon>
        <taxon>Pseudomonadales</taxon>
        <taxon>Pseudomonadaceae</taxon>
        <taxon>Pseudomonas</taxon>
    </lineage>
</organism>
<keyword evidence="3" id="KW-0804">Transcription</keyword>
<gene>
    <name evidence="5" type="ORF">DMX07_09420</name>
</gene>
<dbReference type="SUPFAM" id="SSF52317">
    <property type="entry name" value="Class I glutamine amidotransferase-like"/>
    <property type="match status" value="1"/>
</dbReference>
<dbReference type="GO" id="GO:0043565">
    <property type="term" value="F:sequence-specific DNA binding"/>
    <property type="evidence" value="ECO:0007669"/>
    <property type="project" value="InterPro"/>
</dbReference>
<name>A0A2V4I2R1_9PSED</name>
<dbReference type="InterPro" id="IPR002818">
    <property type="entry name" value="DJ-1/PfpI"/>
</dbReference>
<dbReference type="InterPro" id="IPR029062">
    <property type="entry name" value="Class_I_gatase-like"/>
</dbReference>
<dbReference type="Proteomes" id="UP000247620">
    <property type="component" value="Unassembled WGS sequence"/>
</dbReference>
<dbReference type="CDD" id="cd03137">
    <property type="entry name" value="GATase1_AraC_1"/>
    <property type="match status" value="1"/>
</dbReference>
<dbReference type="Gene3D" id="3.40.50.880">
    <property type="match status" value="1"/>
</dbReference>
<protein>
    <submittedName>
        <fullName evidence="5">AraC family transcriptional regulator</fullName>
    </submittedName>
</protein>
<dbReference type="PROSITE" id="PS01124">
    <property type="entry name" value="HTH_ARAC_FAMILY_2"/>
    <property type="match status" value="1"/>
</dbReference>
<dbReference type="GO" id="GO:0009893">
    <property type="term" value="P:positive regulation of metabolic process"/>
    <property type="evidence" value="ECO:0007669"/>
    <property type="project" value="UniProtKB-ARBA"/>
</dbReference>
<dbReference type="SUPFAM" id="SSF46689">
    <property type="entry name" value="Homeodomain-like"/>
    <property type="match status" value="2"/>
</dbReference>
<proteinExistence type="predicted"/>